<name>A0A9W9Q1C0_PENBR</name>
<dbReference type="PANTHER" id="PTHR12436:SF3">
    <property type="entry name" value="GERMINAL-CENTER ASSOCIATED NUCLEAR PROTEIN"/>
    <property type="match status" value="1"/>
</dbReference>
<feature type="compositionally biased region" description="Gly residues" evidence="5">
    <location>
        <begin position="15"/>
        <end position="31"/>
    </location>
</feature>
<feature type="compositionally biased region" description="Low complexity" evidence="5">
    <location>
        <begin position="1324"/>
        <end position="1343"/>
    </location>
</feature>
<keyword evidence="3" id="KW-0539">Nucleus</keyword>
<feature type="compositionally biased region" description="Low complexity" evidence="5">
    <location>
        <begin position="1042"/>
        <end position="1053"/>
    </location>
</feature>
<feature type="compositionally biased region" description="Polar residues" evidence="5">
    <location>
        <begin position="1302"/>
        <end position="1312"/>
    </location>
</feature>
<feature type="compositionally biased region" description="Polar residues" evidence="5">
    <location>
        <begin position="144"/>
        <end position="162"/>
    </location>
</feature>
<evidence type="ECO:0000256" key="4">
    <source>
        <dbReference type="ARBA" id="ARBA00038443"/>
    </source>
</evidence>
<feature type="compositionally biased region" description="Polar residues" evidence="5">
    <location>
        <begin position="886"/>
        <end position="904"/>
    </location>
</feature>
<evidence type="ECO:0000256" key="3">
    <source>
        <dbReference type="ARBA" id="ARBA00023242"/>
    </source>
</evidence>
<dbReference type="Pfam" id="PF03399">
    <property type="entry name" value="SAC3_GANP"/>
    <property type="match status" value="1"/>
</dbReference>
<feature type="compositionally biased region" description="Polar residues" evidence="5">
    <location>
        <begin position="1212"/>
        <end position="1225"/>
    </location>
</feature>
<feature type="region of interest" description="Disordered" evidence="5">
    <location>
        <begin position="1509"/>
        <end position="1580"/>
    </location>
</feature>
<proteinExistence type="inferred from homology"/>
<evidence type="ECO:0000313" key="8">
    <source>
        <dbReference type="Proteomes" id="UP001147695"/>
    </source>
</evidence>
<feature type="compositionally biased region" description="Polar residues" evidence="5">
    <location>
        <begin position="1248"/>
        <end position="1261"/>
    </location>
</feature>
<feature type="compositionally biased region" description="Pro residues" evidence="5">
    <location>
        <begin position="729"/>
        <end position="739"/>
    </location>
</feature>
<protein>
    <recommendedName>
        <fullName evidence="6">SAC3/GANP/THP3 conserved domain-containing protein</fullName>
    </recommendedName>
</protein>
<evidence type="ECO:0000256" key="1">
    <source>
        <dbReference type="ARBA" id="ARBA00004259"/>
    </source>
</evidence>
<comment type="subcellular location">
    <subcellularLocation>
        <location evidence="1">Nucleus envelope</location>
    </subcellularLocation>
</comment>
<dbReference type="FunFam" id="1.25.40.990:FF:000008">
    <property type="entry name" value="Nuclear mRNA export protein SAC3"/>
    <property type="match status" value="1"/>
</dbReference>
<keyword evidence="2" id="KW-0597">Phosphoprotein</keyword>
<feature type="compositionally biased region" description="Basic and acidic residues" evidence="5">
    <location>
        <begin position="1560"/>
        <end position="1580"/>
    </location>
</feature>
<feature type="compositionally biased region" description="Low complexity" evidence="5">
    <location>
        <begin position="776"/>
        <end position="793"/>
    </location>
</feature>
<feature type="compositionally biased region" description="Low complexity" evidence="5">
    <location>
        <begin position="685"/>
        <end position="699"/>
    </location>
</feature>
<comment type="caution">
    <text evidence="7">The sequence shown here is derived from an EMBL/GenBank/DDBJ whole genome shotgun (WGS) entry which is preliminary data.</text>
</comment>
<dbReference type="InterPro" id="IPR045107">
    <property type="entry name" value="SAC3/GANP/THP3"/>
</dbReference>
<evidence type="ECO:0000256" key="2">
    <source>
        <dbReference type="ARBA" id="ARBA00022553"/>
    </source>
</evidence>
<dbReference type="EMBL" id="JAPZBQ010000006">
    <property type="protein sequence ID" value="KAJ5322755.1"/>
    <property type="molecule type" value="Genomic_DNA"/>
</dbReference>
<dbReference type="Gene3D" id="1.25.40.990">
    <property type="match status" value="1"/>
</dbReference>
<sequence length="1580" mass="170462">MASPFNPFAAPARGQRGGAQGSTGRGRGTTAGFGSTNAPRGSGAPRAGRARGRGRGSATWIAPGRGRGRGRGTANGAVNGTTHQSAEGTQPNGVHSPFAQPSQQSQVASPFGTQPAQDSPFSRTPNGTPPLSSTNPSLQPPSVNPFQHPTTNNPFAQQSSNMASPAPSGFAGGAQQDPPVPIEHASAMNMYQERYDQLKIDRAAQRQQAIKAGEMADPNQPTSLNQAITPVGTCTSMCPEFESVERIVQKMVDKCEKYLHPSTGELQNMETKMLKRFRRSAAGYDEQLPSDIRTPNTLLQTMNYLMRYVIEGNEPLAIIHKFVWDRTRSIRNDFSVQQLTQEADVKVAVTCLERIARFHIVSLHLLSSPANTEPFDHHQEREQLNNTMLSLMYYYDDNRGRITFANEPEFRAYYILFSIHDQRPDLEARVQKWPADLLASDRVQVALELFAAAGNTWESQGALDARRPNAIAQGFYTRFFNIINSSSVSYLMACVAEVYFNHIRQTAIRSIWKAYCRTPQSQQAKNDQWTLEELTKVLHFDDDQQTINFCAAQDLRFAENGQGSLYLDWGDRHVDSILFAPSSDHSFSETYVESKRAGRSLVAIILGMSIRQAAAMSMIDDSLVPARNAKSVKDNSSDEDLFVSDVGNQTPAPVVEPVVFEPLPQAEPATNQNAFAKPDQPASTSFSSPFQGFGGSSQPDGMFSAPPADDKPSNPFFKPPTDSAAVQPPSAPSPQPNPFAKPLEAKKAETAPVTAGVASSPFNTLFQPQPATGATQPSIFSSAPSTSSPFAQTQSPSPQKETPKPAAAGTSTLFSSSSPNFASSTSTNPPTVAPTSSPATSSGANFFTSSSPFSFASPSQKAETPAAPKPASSSPFQLSSQSSAPTASTLFQPISTTPAPSTAKNPFEGRGSFGSGAPATSTAFSKTPETSQAPEPTAAISPAPSTSPKPENASQDSSVTSKNLFGFSQEPSPTVAPATSTLFDAPSKSSSPFSFTTLPKPTEQPKESNAEEKKAEPFSFTPAKNPFSSMFAPPKAQEPILEPESSPTTAPTPEKQPSIFSQPAAAEAKEKKEPFSFTSASSPFQVKDSPSAAAAVQGKKEPFSFTPASSAFQVKDSPSAAAEVQEKKEPFSFSSASSPFQAKDSPFAAPKAQEPSQKADDPVPVPSKPEEQPAVPARPPILHKSTEAWGFRSSAPGKVQDPLSYEELGSESALQPASQSVSSNRHPAHSPPQTLFEALRQPKIFDAKSSTYAPFDTTASQAPLFRDTSLELESSSQSSLKRHHGASDSDVPREHKRRSSLKGKSTTATSEGSLRRSVHFEEPSVAGSASSKKSSASLGHKSSQNPQKKRQIDERTDIAQEQGPSSKLFKVSPPEEHTPFSFSVYKAENRPIPKLPILEKLEKKLAEAKALCEPKPLTEEELQQIEEARLRRARQVDEDEIALSRARILAEQLKNGPGIFDGFVGPYRQPWDDPDWDPLGPIVEKYRSQIPNDPPYVSPKLILTRTPSGRHQVAYAPDTPGRPMSRTERRIRHTGARGLASVPLDFQRRRAASRAQAPAQHKEVTGRKDIDAKGDPSRSI</sequence>
<feature type="compositionally biased region" description="Low complexity" evidence="5">
    <location>
        <begin position="32"/>
        <end position="47"/>
    </location>
</feature>
<feature type="domain" description="SAC3/GANP/THP3 conserved" evidence="6">
    <location>
        <begin position="237"/>
        <end position="558"/>
    </location>
</feature>
<gene>
    <name evidence="7" type="ORF">N7452_011044</name>
</gene>
<feature type="compositionally biased region" description="Polar residues" evidence="5">
    <location>
        <begin position="918"/>
        <end position="934"/>
    </location>
</feature>
<dbReference type="GO" id="GO:0005737">
    <property type="term" value="C:cytoplasm"/>
    <property type="evidence" value="ECO:0007669"/>
    <property type="project" value="TreeGrafter"/>
</dbReference>
<feature type="region of interest" description="Disordered" evidence="5">
    <location>
        <begin position="671"/>
        <end position="1376"/>
    </location>
</feature>
<feature type="compositionally biased region" description="Polar residues" evidence="5">
    <location>
        <begin position="760"/>
        <end position="775"/>
    </location>
</feature>
<feature type="compositionally biased region" description="Basic and acidic residues" evidence="5">
    <location>
        <begin position="1003"/>
        <end position="1016"/>
    </location>
</feature>
<organism evidence="7 8">
    <name type="scientific">Penicillium brevicompactum</name>
    <dbReference type="NCBI Taxonomy" id="5074"/>
    <lineage>
        <taxon>Eukaryota</taxon>
        <taxon>Fungi</taxon>
        <taxon>Dikarya</taxon>
        <taxon>Ascomycota</taxon>
        <taxon>Pezizomycotina</taxon>
        <taxon>Eurotiomycetes</taxon>
        <taxon>Eurotiomycetidae</taxon>
        <taxon>Eurotiales</taxon>
        <taxon>Aspergillaceae</taxon>
        <taxon>Penicillium</taxon>
    </lineage>
</organism>
<evidence type="ECO:0000256" key="5">
    <source>
        <dbReference type="SAM" id="MobiDB-lite"/>
    </source>
</evidence>
<feature type="compositionally biased region" description="Polar residues" evidence="5">
    <location>
        <begin position="76"/>
        <end position="93"/>
    </location>
</feature>
<feature type="compositionally biased region" description="Low complexity" evidence="5">
    <location>
        <begin position="1131"/>
        <end position="1140"/>
    </location>
</feature>
<evidence type="ECO:0000313" key="7">
    <source>
        <dbReference type="EMBL" id="KAJ5322755.1"/>
    </source>
</evidence>
<feature type="compositionally biased region" description="Low complexity" evidence="5">
    <location>
        <begin position="96"/>
        <end position="111"/>
    </location>
</feature>
<reference evidence="7" key="2">
    <citation type="journal article" date="2023" name="IMA Fungus">
        <title>Comparative genomic study of the Penicillium genus elucidates a diverse pangenome and 15 lateral gene transfer events.</title>
        <authorList>
            <person name="Petersen C."/>
            <person name="Sorensen T."/>
            <person name="Nielsen M.R."/>
            <person name="Sondergaard T.E."/>
            <person name="Sorensen J.L."/>
            <person name="Fitzpatrick D.A."/>
            <person name="Frisvad J.C."/>
            <person name="Nielsen K.L."/>
        </authorList>
    </citation>
    <scope>NUCLEOTIDE SEQUENCE</scope>
    <source>
        <strain evidence="7">IBT 35673</strain>
    </source>
</reference>
<reference evidence="7" key="1">
    <citation type="submission" date="2022-12" db="EMBL/GenBank/DDBJ databases">
        <authorList>
            <person name="Petersen C."/>
        </authorList>
    </citation>
    <scope>NUCLEOTIDE SEQUENCE</scope>
    <source>
        <strain evidence="7">IBT 35673</strain>
    </source>
</reference>
<comment type="similarity">
    <text evidence="4">Belongs to the SAC3 family.</text>
</comment>
<feature type="compositionally biased region" description="Polar residues" evidence="5">
    <location>
        <begin position="112"/>
        <end position="137"/>
    </location>
</feature>
<accession>A0A9W9Q1C0</accession>
<feature type="compositionally biased region" description="Low complexity" evidence="5">
    <location>
        <begin position="986"/>
        <end position="1001"/>
    </location>
</feature>
<feature type="region of interest" description="Disordered" evidence="5">
    <location>
        <begin position="1"/>
        <end position="181"/>
    </location>
</feature>
<dbReference type="GO" id="GO:0006406">
    <property type="term" value="P:mRNA export from nucleus"/>
    <property type="evidence" value="ECO:0007669"/>
    <property type="project" value="TreeGrafter"/>
</dbReference>
<feature type="compositionally biased region" description="Polar residues" evidence="5">
    <location>
        <begin position="943"/>
        <end position="963"/>
    </location>
</feature>
<feature type="compositionally biased region" description="Low complexity" evidence="5">
    <location>
        <begin position="810"/>
        <end position="885"/>
    </location>
</feature>
<feature type="compositionally biased region" description="Polar residues" evidence="5">
    <location>
        <begin position="969"/>
        <end position="982"/>
    </location>
</feature>
<dbReference type="Proteomes" id="UP001147695">
    <property type="component" value="Unassembled WGS sequence"/>
</dbReference>
<dbReference type="PANTHER" id="PTHR12436">
    <property type="entry name" value="80 KDA MCM3-ASSOCIATED PROTEIN"/>
    <property type="match status" value="1"/>
</dbReference>
<evidence type="ECO:0000259" key="6">
    <source>
        <dbReference type="Pfam" id="PF03399"/>
    </source>
</evidence>
<dbReference type="GO" id="GO:0005635">
    <property type="term" value="C:nuclear envelope"/>
    <property type="evidence" value="ECO:0007669"/>
    <property type="project" value="UniProtKB-SubCell"/>
</dbReference>
<dbReference type="GO" id="GO:0070390">
    <property type="term" value="C:transcription export complex 2"/>
    <property type="evidence" value="ECO:0007669"/>
    <property type="project" value="TreeGrafter"/>
</dbReference>
<dbReference type="InterPro" id="IPR005062">
    <property type="entry name" value="SAC3/GANP/THP3_conserved"/>
</dbReference>